<accession>A0A8J3MMK9</accession>
<name>A0A8J3MMK9_9RICK</name>
<evidence type="ECO:0000313" key="1">
    <source>
        <dbReference type="EMBL" id="GHM60049.1"/>
    </source>
</evidence>
<dbReference type="Proteomes" id="UP000637906">
    <property type="component" value="Unassembled WGS sequence"/>
</dbReference>
<protein>
    <submittedName>
        <fullName evidence="1">Uncharacterized protein</fullName>
    </submittedName>
</protein>
<dbReference type="AlphaFoldDB" id="A0A8J3MMK9"/>
<organism evidence="1 2">
    <name type="scientific">Candidatus Mesenet longicola</name>
    <dbReference type="NCBI Taxonomy" id="1892558"/>
    <lineage>
        <taxon>Bacteria</taxon>
        <taxon>Pseudomonadati</taxon>
        <taxon>Pseudomonadota</taxon>
        <taxon>Alphaproteobacteria</taxon>
        <taxon>Rickettsiales</taxon>
        <taxon>Anaplasmataceae</taxon>
        <taxon>Candidatus Mesenet</taxon>
    </lineage>
</organism>
<reference evidence="1 2" key="1">
    <citation type="journal article" date="2021" name="Microb. Ecol.">
        <title>Candidatus Mesenet longicola: Novel Endosymbionts of Brontispa longissima that Induce Cytoplasmic Incompatibility.</title>
        <authorList>
            <person name="Takano S."/>
            <person name="Gotoh Y."/>
            <person name="Hayashi T."/>
        </authorList>
    </citation>
    <scope>NUCLEOTIDE SEQUENCE [LARGE SCALE GENOMIC DNA]</scope>
    <source>
        <strain evidence="1">L5</strain>
    </source>
</reference>
<gene>
    <name evidence="1" type="ORF">sL5_10420</name>
</gene>
<dbReference type="EMBL" id="BNGU01000064">
    <property type="protein sequence ID" value="GHM60049.1"/>
    <property type="molecule type" value="Genomic_DNA"/>
</dbReference>
<evidence type="ECO:0000313" key="2">
    <source>
        <dbReference type="Proteomes" id="UP000637906"/>
    </source>
</evidence>
<proteinExistence type="predicted"/>
<keyword evidence="2" id="KW-1185">Reference proteome</keyword>
<comment type="caution">
    <text evidence="1">The sequence shown here is derived from an EMBL/GenBank/DDBJ whole genome shotgun (WGS) entry which is preliminary data.</text>
</comment>
<sequence length="36" mass="4464">MKDDKRKTPLDYLKDESFKKYLEEDVVELRTCLERE</sequence>